<organism evidence="10 11">
    <name type="scientific">Ancylobacter rudongensis</name>
    <dbReference type="NCBI Taxonomy" id="177413"/>
    <lineage>
        <taxon>Bacteria</taxon>
        <taxon>Pseudomonadati</taxon>
        <taxon>Pseudomonadota</taxon>
        <taxon>Alphaproteobacteria</taxon>
        <taxon>Hyphomicrobiales</taxon>
        <taxon>Xanthobacteraceae</taxon>
        <taxon>Ancylobacter</taxon>
    </lineage>
</organism>
<comment type="function">
    <text evidence="7">Catalyzes the oxidation of glucose 6-phosphate to 6-phosphogluconolactone.</text>
</comment>
<feature type="domain" description="Glucose-6-phosphate dehydrogenase C-terminal" evidence="9">
    <location>
        <begin position="209"/>
        <end position="505"/>
    </location>
</feature>
<dbReference type="Gene3D" id="3.30.360.10">
    <property type="entry name" value="Dihydrodipicolinate Reductase, domain 2"/>
    <property type="match status" value="1"/>
</dbReference>
<keyword evidence="11" id="KW-1185">Reference proteome</keyword>
<feature type="binding site" evidence="7">
    <location>
        <begin position="106"/>
        <end position="107"/>
    </location>
    <ligand>
        <name>NADP(+)</name>
        <dbReference type="ChEBI" id="CHEBI:58349"/>
    </ligand>
</feature>
<feature type="binding site" evidence="7">
    <location>
        <position position="202"/>
    </location>
    <ligand>
        <name>substrate</name>
    </ligand>
</feature>
<feature type="binding site" evidence="7">
    <location>
        <position position="360"/>
    </location>
    <ligand>
        <name>substrate</name>
    </ligand>
</feature>
<dbReference type="RefSeq" id="WP_091439942.1">
    <property type="nucleotide sequence ID" value="NZ_FMTP01000003.1"/>
</dbReference>
<evidence type="ECO:0000313" key="11">
    <source>
        <dbReference type="Proteomes" id="UP000198889"/>
    </source>
</evidence>
<dbReference type="SUPFAM" id="SSF51735">
    <property type="entry name" value="NAD(P)-binding Rossmann-fold domains"/>
    <property type="match status" value="1"/>
</dbReference>
<feature type="domain" description="Glucose-6-phosphate dehydrogenase NAD-binding" evidence="8">
    <location>
        <begin position="27"/>
        <end position="207"/>
    </location>
</feature>
<dbReference type="GO" id="GO:0005829">
    <property type="term" value="C:cytosol"/>
    <property type="evidence" value="ECO:0007669"/>
    <property type="project" value="TreeGrafter"/>
</dbReference>
<evidence type="ECO:0000256" key="2">
    <source>
        <dbReference type="ARBA" id="ARBA00009975"/>
    </source>
</evidence>
<dbReference type="Pfam" id="PF02781">
    <property type="entry name" value="G6PD_C"/>
    <property type="match status" value="1"/>
</dbReference>
<evidence type="ECO:0000256" key="4">
    <source>
        <dbReference type="ARBA" id="ARBA00022857"/>
    </source>
</evidence>
<feature type="binding site" evidence="7">
    <location>
        <position position="168"/>
    </location>
    <ligand>
        <name>NADP(+)</name>
        <dbReference type="ChEBI" id="CHEBI:58349"/>
    </ligand>
</feature>
<protein>
    <recommendedName>
        <fullName evidence="7">Glucose-6-phosphate 1-dehydrogenase</fullName>
        <shortName evidence="7">G6PD</shortName>
        <ecNumber evidence="7">1.1.1.49</ecNumber>
    </recommendedName>
</protein>
<comment type="pathway">
    <text evidence="1 7">Carbohydrate degradation; pentose phosphate pathway; D-ribulose 5-phosphate from D-glucose 6-phosphate (oxidative stage): step 1/3.</text>
</comment>
<comment type="caution">
    <text evidence="7">Lacks conserved residue(s) required for the propagation of feature annotation.</text>
</comment>
<dbReference type="InterPro" id="IPR036291">
    <property type="entry name" value="NAD(P)-bd_dom_sf"/>
</dbReference>
<evidence type="ECO:0000256" key="3">
    <source>
        <dbReference type="ARBA" id="ARBA00022526"/>
    </source>
</evidence>
<dbReference type="InterPro" id="IPR022675">
    <property type="entry name" value="G6P_DH_C"/>
</dbReference>
<dbReference type="InterPro" id="IPR001282">
    <property type="entry name" value="G6P_DH"/>
</dbReference>
<feature type="binding site" evidence="7">
    <location>
        <begin position="29"/>
        <end position="36"/>
    </location>
    <ligand>
        <name>NADP(+)</name>
        <dbReference type="ChEBI" id="CHEBI:58349"/>
    </ligand>
</feature>
<feature type="binding site" evidence="7">
    <location>
        <position position="198"/>
    </location>
    <ligand>
        <name>substrate</name>
    </ligand>
</feature>
<name>A0A1G4SU02_9HYPH</name>
<dbReference type="EMBL" id="FMTP01000003">
    <property type="protein sequence ID" value="SCW72588.1"/>
    <property type="molecule type" value="Genomic_DNA"/>
</dbReference>
<dbReference type="InterPro" id="IPR019796">
    <property type="entry name" value="G6P_DH_AS"/>
</dbReference>
<reference evidence="11" key="1">
    <citation type="submission" date="2016-10" db="EMBL/GenBank/DDBJ databases">
        <authorList>
            <person name="Varghese N."/>
            <person name="Submissions S."/>
        </authorList>
    </citation>
    <scope>NUCLEOTIDE SEQUENCE [LARGE SCALE GENOMIC DNA]</scope>
    <source>
        <strain evidence="11">CGMCC 1.1761</strain>
    </source>
</reference>
<dbReference type="HAMAP" id="MF_00966">
    <property type="entry name" value="G6PD"/>
    <property type="match status" value="1"/>
</dbReference>
<dbReference type="NCBIfam" id="TIGR00871">
    <property type="entry name" value="zwf"/>
    <property type="match status" value="1"/>
</dbReference>
<dbReference type="GO" id="GO:0006006">
    <property type="term" value="P:glucose metabolic process"/>
    <property type="evidence" value="ECO:0007669"/>
    <property type="project" value="UniProtKB-KW"/>
</dbReference>
<dbReference type="Gene3D" id="3.40.50.720">
    <property type="entry name" value="NAD(P)-binding Rossmann-like Domain"/>
    <property type="match status" value="1"/>
</dbReference>
<gene>
    <name evidence="7" type="primary">zwf</name>
    <name evidence="10" type="ORF">SAMN05660859_2505</name>
</gene>
<evidence type="ECO:0000256" key="7">
    <source>
        <dbReference type="HAMAP-Rule" id="MF_00966"/>
    </source>
</evidence>
<dbReference type="Pfam" id="PF00479">
    <property type="entry name" value="G6PD_N"/>
    <property type="match status" value="1"/>
</dbReference>
<proteinExistence type="inferred from homology"/>
<dbReference type="STRING" id="177413.SAMN05660859_2505"/>
<dbReference type="SUPFAM" id="SSF55347">
    <property type="entry name" value="Glyceraldehyde-3-phosphate dehydrogenase-like, C-terminal domain"/>
    <property type="match status" value="1"/>
</dbReference>
<evidence type="ECO:0000259" key="8">
    <source>
        <dbReference type="Pfam" id="PF00479"/>
    </source>
</evidence>
<accession>A0A1G4SU02</accession>
<evidence type="ECO:0000256" key="1">
    <source>
        <dbReference type="ARBA" id="ARBA00004937"/>
    </source>
</evidence>
<keyword evidence="4 7" id="KW-0521">NADP</keyword>
<comment type="catalytic activity">
    <reaction evidence="7">
        <text>D-glucose 6-phosphate + NADP(+) = 6-phospho-D-glucono-1,5-lactone + NADPH + H(+)</text>
        <dbReference type="Rhea" id="RHEA:15841"/>
        <dbReference type="ChEBI" id="CHEBI:15378"/>
        <dbReference type="ChEBI" id="CHEBI:57783"/>
        <dbReference type="ChEBI" id="CHEBI:57955"/>
        <dbReference type="ChEBI" id="CHEBI:58349"/>
        <dbReference type="ChEBI" id="CHEBI:61548"/>
        <dbReference type="EC" id="1.1.1.49"/>
    </reaction>
</comment>
<keyword evidence="5 7" id="KW-0560">Oxidoreductase</keyword>
<feature type="binding site" evidence="7">
    <location>
        <position position="236"/>
    </location>
    <ligand>
        <name>substrate</name>
    </ligand>
</feature>
<dbReference type="GO" id="GO:0009051">
    <property type="term" value="P:pentose-phosphate shunt, oxidative branch"/>
    <property type="evidence" value="ECO:0007669"/>
    <property type="project" value="TreeGrafter"/>
</dbReference>
<evidence type="ECO:0000256" key="5">
    <source>
        <dbReference type="ARBA" id="ARBA00023002"/>
    </source>
</evidence>
<dbReference type="EC" id="1.1.1.49" evidence="7"/>
<dbReference type="InterPro" id="IPR022674">
    <property type="entry name" value="G6P_DH_NAD-bd"/>
</dbReference>
<comment type="similarity">
    <text evidence="2 7">Belongs to the glucose-6-phosphate dehydrogenase family.</text>
</comment>
<dbReference type="PIRSF" id="PIRSF000110">
    <property type="entry name" value="G6PD"/>
    <property type="match status" value="1"/>
</dbReference>
<keyword evidence="3 7" id="KW-0313">Glucose metabolism</keyword>
<evidence type="ECO:0000256" key="6">
    <source>
        <dbReference type="ARBA" id="ARBA00023277"/>
    </source>
</evidence>
<dbReference type="NCBIfam" id="NF009492">
    <property type="entry name" value="PRK12853.1-3"/>
    <property type="match status" value="1"/>
</dbReference>
<dbReference type="GO" id="GO:0004345">
    <property type="term" value="F:glucose-6-phosphate dehydrogenase activity"/>
    <property type="evidence" value="ECO:0007669"/>
    <property type="project" value="UniProtKB-UniRule"/>
</dbReference>
<keyword evidence="6 7" id="KW-0119">Carbohydrate metabolism</keyword>
<dbReference type="PROSITE" id="PS00069">
    <property type="entry name" value="G6P_DEHYDROGENASE"/>
    <property type="match status" value="1"/>
</dbReference>
<dbReference type="GO" id="GO:0050661">
    <property type="term" value="F:NADP binding"/>
    <property type="evidence" value="ECO:0007669"/>
    <property type="project" value="UniProtKB-UniRule"/>
</dbReference>
<dbReference type="UniPathway" id="UPA00115">
    <property type="reaction ID" value="UER00408"/>
</dbReference>
<dbReference type="Proteomes" id="UP000198889">
    <property type="component" value="Unassembled WGS sequence"/>
</dbReference>
<dbReference type="PANTHER" id="PTHR23429">
    <property type="entry name" value="GLUCOSE-6-PHOSPHATE 1-DEHYDROGENASE G6PD"/>
    <property type="match status" value="1"/>
</dbReference>
<evidence type="ECO:0000259" key="9">
    <source>
        <dbReference type="Pfam" id="PF02781"/>
    </source>
</evidence>
<dbReference type="AlphaFoldDB" id="A0A1G4SU02"/>
<feature type="active site" description="Proton acceptor" evidence="7">
    <location>
        <position position="260"/>
    </location>
</feature>
<sequence>MGSESVVLGKKVLAPDTAPAPASTFFIFGASGDLTKRLLLPSLYNLAHEGVLVDDFAIVGVDHVAQSEEDYRAFLTDAVRELPGSVDTEGETWRWLVSRIFYVSGDFEDPATYGRIRERLDQRKAQTGNAVFYLAVAPRFFATISEQLGAAGLLEEGEDSFRHIVVEKPFGSDMPSAKALNRRLLAVADERQIYRIDHFLGKETVQNMMALRFGNGIFEPIWSKEYIDHVQITAAETVTVEQRGGFYDATGALRDMVPNHMFQLLAMTAMEPPNSFDADAVRSEKTKVIEAIRHMRPSEAIGAAVRGQYRAGFVNGEAVKDYRDEKDVHPDSRTETYVALKCYVDSWRWNGVPFYVRTGKALAVRRTEIAIQFKRAPGVLFRHLPTALKPNLMVIHVQPDEGVSLRFAAKVPGRKVKLSDVEMSFKYADYFKAAPSTGYETLIYDCLCGDPTLFQRADTIEAGWEAVEPILEAVSGGENEVQFYSAGSSGPAMSDVMLAQDGFQWLPLERDRPR</sequence>
<feature type="binding site" evidence="7">
    <location>
        <position position="255"/>
    </location>
    <ligand>
        <name>substrate</name>
    </ligand>
</feature>
<evidence type="ECO:0000313" key="10">
    <source>
        <dbReference type="EMBL" id="SCW72588.1"/>
    </source>
</evidence>
<dbReference type="PRINTS" id="PR00079">
    <property type="entry name" value="G6PDHDRGNASE"/>
</dbReference>
<dbReference type="PANTHER" id="PTHR23429:SF0">
    <property type="entry name" value="GLUCOSE-6-PHOSPHATE 1-DEHYDROGENASE"/>
    <property type="match status" value="1"/>
</dbReference>